<proteinExistence type="predicted"/>
<organism evidence="1 2">
    <name type="scientific">Araneus ventricosus</name>
    <name type="common">Orbweaver spider</name>
    <name type="synonym">Epeira ventricosa</name>
    <dbReference type="NCBI Taxonomy" id="182803"/>
    <lineage>
        <taxon>Eukaryota</taxon>
        <taxon>Metazoa</taxon>
        <taxon>Ecdysozoa</taxon>
        <taxon>Arthropoda</taxon>
        <taxon>Chelicerata</taxon>
        <taxon>Arachnida</taxon>
        <taxon>Araneae</taxon>
        <taxon>Araneomorphae</taxon>
        <taxon>Entelegynae</taxon>
        <taxon>Araneoidea</taxon>
        <taxon>Araneidae</taxon>
        <taxon>Araneus</taxon>
    </lineage>
</organism>
<sequence>MIGVGGICWGESLREVSLWRRRGSSDLFVGSKGLSSARGNDEAGRVPKVREEELMKKNLKKKVKSLSLTPLKCSGECRSGQVVRCRSNRTPGSKPDYSEDPPVCGSAHIKSDDLIKTSSMCVVRILGEAIVRSGVI</sequence>
<evidence type="ECO:0000313" key="2">
    <source>
        <dbReference type="Proteomes" id="UP000499080"/>
    </source>
</evidence>
<name>A0A4Y2E8L2_ARAVE</name>
<keyword evidence="2" id="KW-1185">Reference proteome</keyword>
<dbReference type="EMBL" id="BGPR01000533">
    <property type="protein sequence ID" value="GBM25241.1"/>
    <property type="molecule type" value="Genomic_DNA"/>
</dbReference>
<evidence type="ECO:0000313" key="1">
    <source>
        <dbReference type="EMBL" id="GBM25241.1"/>
    </source>
</evidence>
<comment type="caution">
    <text evidence="1">The sequence shown here is derived from an EMBL/GenBank/DDBJ whole genome shotgun (WGS) entry which is preliminary data.</text>
</comment>
<accession>A0A4Y2E8L2</accession>
<gene>
    <name evidence="1" type="ORF">AVEN_153423_1</name>
</gene>
<protein>
    <submittedName>
        <fullName evidence="1">Uncharacterized protein</fullName>
    </submittedName>
</protein>
<reference evidence="1 2" key="1">
    <citation type="journal article" date="2019" name="Sci. Rep.">
        <title>Orb-weaving spider Araneus ventricosus genome elucidates the spidroin gene catalogue.</title>
        <authorList>
            <person name="Kono N."/>
            <person name="Nakamura H."/>
            <person name="Ohtoshi R."/>
            <person name="Moran D.A.P."/>
            <person name="Shinohara A."/>
            <person name="Yoshida Y."/>
            <person name="Fujiwara M."/>
            <person name="Mori M."/>
            <person name="Tomita M."/>
            <person name="Arakawa K."/>
        </authorList>
    </citation>
    <scope>NUCLEOTIDE SEQUENCE [LARGE SCALE GENOMIC DNA]</scope>
</reference>
<dbReference type="AlphaFoldDB" id="A0A4Y2E8L2"/>
<dbReference type="Proteomes" id="UP000499080">
    <property type="component" value="Unassembled WGS sequence"/>
</dbReference>